<proteinExistence type="predicted"/>
<evidence type="ECO:0000313" key="2">
    <source>
        <dbReference type="Proteomes" id="UP000830768"/>
    </source>
</evidence>
<organism evidence="1 2">
    <name type="scientific">Fusarium solani subsp. cucurbitae</name>
    <name type="common">Neocosmosporum cucurbitae</name>
    <dbReference type="NCBI Taxonomy" id="2747967"/>
    <lineage>
        <taxon>Eukaryota</taxon>
        <taxon>Fungi</taxon>
        <taxon>Dikarya</taxon>
        <taxon>Ascomycota</taxon>
        <taxon>Pezizomycotina</taxon>
        <taxon>Sordariomycetes</taxon>
        <taxon>Hypocreomycetidae</taxon>
        <taxon>Hypocreales</taxon>
        <taxon>Nectriaceae</taxon>
        <taxon>Fusarium</taxon>
        <taxon>Fusarium solani species complex</taxon>
    </lineage>
</organism>
<sequence>MPWKDGNLLWFMKQHQNQPEMFRTPTEAHQPGPLLFDQILGQMLSALGYLESQTVVHRYICPGNILVKAGSNERGHSFYLSNFKYESFSGATFEPSEVCSRAPEACGLTDGDLVSSRPSAIDLAHAVCEKSRMLVSLRGMGEWDARDRPSAGQKLVELFGEPGGRG</sequence>
<gene>
    <name evidence="1" type="ORF">LCI18_003697</name>
</gene>
<protein>
    <submittedName>
        <fullName evidence="1">Uncharacterized protein</fullName>
    </submittedName>
</protein>
<evidence type="ECO:0000313" key="1">
    <source>
        <dbReference type="EMBL" id="UPK92762.1"/>
    </source>
</evidence>
<accession>A0ACD3YUX0</accession>
<keyword evidence="2" id="KW-1185">Reference proteome</keyword>
<dbReference type="Proteomes" id="UP000830768">
    <property type="component" value="Chromosome 3"/>
</dbReference>
<dbReference type="EMBL" id="CP090032">
    <property type="protein sequence ID" value="UPK92762.1"/>
    <property type="molecule type" value="Genomic_DNA"/>
</dbReference>
<name>A0ACD3YUX0_FUSSC</name>
<reference evidence="1" key="1">
    <citation type="submission" date="2021-11" db="EMBL/GenBank/DDBJ databases">
        <title>Fusarium solani-melongenae Genome sequencing and assembly.</title>
        <authorList>
            <person name="Xie S."/>
            <person name="Huang L."/>
            <person name="Zhang X."/>
        </authorList>
    </citation>
    <scope>NUCLEOTIDE SEQUENCE</scope>
    <source>
        <strain evidence="1">CRI 24-3</strain>
    </source>
</reference>